<keyword evidence="3" id="KW-1185">Reference proteome</keyword>
<keyword evidence="1" id="KW-0472">Membrane</keyword>
<keyword evidence="1" id="KW-1133">Transmembrane helix</keyword>
<dbReference type="InterPro" id="IPR021438">
    <property type="entry name" value="DUF3087"/>
</dbReference>
<proteinExistence type="predicted"/>
<dbReference type="EMBL" id="BNCK01000004">
    <property type="protein sequence ID" value="GHF92558.1"/>
    <property type="molecule type" value="Genomic_DNA"/>
</dbReference>
<evidence type="ECO:0000313" key="3">
    <source>
        <dbReference type="Proteomes" id="UP000623842"/>
    </source>
</evidence>
<reference evidence="2" key="2">
    <citation type="submission" date="2020-09" db="EMBL/GenBank/DDBJ databases">
        <authorList>
            <person name="Sun Q."/>
            <person name="Kim S."/>
        </authorList>
    </citation>
    <scope>NUCLEOTIDE SEQUENCE</scope>
    <source>
        <strain evidence="2">KCTC 42731</strain>
    </source>
</reference>
<dbReference type="Pfam" id="PF11286">
    <property type="entry name" value="DUF3087"/>
    <property type="match status" value="1"/>
</dbReference>
<protein>
    <submittedName>
        <fullName evidence="2">DUF3087 domain-containing protein</fullName>
    </submittedName>
</protein>
<name>A0A919BJ13_9GAMM</name>
<keyword evidence="1" id="KW-0812">Transmembrane</keyword>
<organism evidence="2 3">
    <name type="scientific">Thalassotalea marina</name>
    <dbReference type="NCBI Taxonomy" id="1673741"/>
    <lineage>
        <taxon>Bacteria</taxon>
        <taxon>Pseudomonadati</taxon>
        <taxon>Pseudomonadota</taxon>
        <taxon>Gammaproteobacteria</taxon>
        <taxon>Alteromonadales</taxon>
        <taxon>Colwelliaceae</taxon>
        <taxon>Thalassotalea</taxon>
    </lineage>
</organism>
<evidence type="ECO:0000313" key="2">
    <source>
        <dbReference type="EMBL" id="GHF92558.1"/>
    </source>
</evidence>
<comment type="caution">
    <text evidence="2">The sequence shown here is derived from an EMBL/GenBank/DDBJ whole genome shotgun (WGS) entry which is preliminary data.</text>
</comment>
<dbReference type="Proteomes" id="UP000623842">
    <property type="component" value="Unassembled WGS sequence"/>
</dbReference>
<dbReference type="AlphaFoldDB" id="A0A919BJ13"/>
<dbReference type="RefSeq" id="WP_189770109.1">
    <property type="nucleotide sequence ID" value="NZ_BNCK01000004.1"/>
</dbReference>
<gene>
    <name evidence="2" type="ORF">GCM10017161_20890</name>
</gene>
<sequence>MKLQSIDKSTYRHKLNRIIVGFVLGFAAQSILFGTLFIELFTFGDIPQTLAEGEEPRSNFKFNLAGVIVGLVVSGAVLHRLRETTYFTEVYYVWQVKQVQNLIYRKLSKINKAAFEQHDADAMRILNYYYESLKQVYQLDDNTLTMTKVNNDHQKVVELAESHHISFENYEFDKAQLAQF</sequence>
<feature type="transmembrane region" description="Helical" evidence="1">
    <location>
        <begin position="20"/>
        <end position="40"/>
    </location>
</feature>
<evidence type="ECO:0000256" key="1">
    <source>
        <dbReference type="SAM" id="Phobius"/>
    </source>
</evidence>
<reference evidence="2" key="1">
    <citation type="journal article" date="2014" name="Int. J. Syst. Evol. Microbiol.">
        <title>Complete genome sequence of Corynebacterium casei LMG S-19264T (=DSM 44701T), isolated from a smear-ripened cheese.</title>
        <authorList>
            <consortium name="US DOE Joint Genome Institute (JGI-PGF)"/>
            <person name="Walter F."/>
            <person name="Albersmeier A."/>
            <person name="Kalinowski J."/>
            <person name="Ruckert C."/>
        </authorList>
    </citation>
    <scope>NUCLEOTIDE SEQUENCE</scope>
    <source>
        <strain evidence="2">KCTC 42731</strain>
    </source>
</reference>
<feature type="transmembrane region" description="Helical" evidence="1">
    <location>
        <begin position="60"/>
        <end position="78"/>
    </location>
</feature>
<accession>A0A919BJ13</accession>